<name>A0A1B2M092_9GAMM</name>
<comment type="function">
    <text evidence="11">Involved in the TonB-dependent energy-dependent transport of various receptor-bound substrates. Protects ExbD from proteolytic degradation and functionally stabilizes TonB.</text>
</comment>
<keyword evidence="7 13" id="KW-0812">Transmembrane</keyword>
<proteinExistence type="inferred from homology"/>
<evidence type="ECO:0000256" key="10">
    <source>
        <dbReference type="ARBA" id="ARBA00023136"/>
    </source>
</evidence>
<reference evidence="15 16" key="1">
    <citation type="submission" date="2016-08" db="EMBL/GenBank/DDBJ databases">
        <authorList>
            <person name="Seilhamer J.J."/>
        </authorList>
    </citation>
    <scope>NUCLEOTIDE SEQUENCE [LARGE SCALE GENOMIC DNA]</scope>
    <source>
        <strain evidence="15 16">BRTC-1</strain>
    </source>
</reference>
<gene>
    <name evidence="15" type="ORF">BFG52_09805</name>
</gene>
<organism evidence="15 16">
    <name type="scientific">Acinetobacter larvae</name>
    <dbReference type="NCBI Taxonomy" id="1789224"/>
    <lineage>
        <taxon>Bacteria</taxon>
        <taxon>Pseudomonadati</taxon>
        <taxon>Pseudomonadota</taxon>
        <taxon>Gammaproteobacteria</taxon>
        <taxon>Moraxellales</taxon>
        <taxon>Moraxellaceae</taxon>
        <taxon>Acinetobacter</taxon>
    </lineage>
</organism>
<evidence type="ECO:0000256" key="2">
    <source>
        <dbReference type="ARBA" id="ARBA00011471"/>
    </source>
</evidence>
<comment type="subunit">
    <text evidence="2">The accessory proteins ExbB and ExbD seem to form a complex with TonB.</text>
</comment>
<sequence>MKHPRSSLFRPFFKLLASFIVLLSFNSMCHAALPLSNISLSPLALFQQADIVVKAVLIILLLASFATWVAWLMKVLELKKQGRLVVRSMLAIEQLNHLADRIDLPNGATQTMHHISAKEFQLAQSAGLQDENTVKERVISLTDRIISNEKHRLSHGTAILATTGAIAPFVGLFGTVWGIMHSFVAIAQSNVTNLSVVAPGIAEALFATALGLFAAIPAVIFYNHVVRLITQYGLLIEDTMALLMVLLSRDLDQLAAQQRQRPQGDD</sequence>
<dbReference type="GO" id="GO:0022857">
    <property type="term" value="F:transmembrane transporter activity"/>
    <property type="evidence" value="ECO:0007669"/>
    <property type="project" value="InterPro"/>
</dbReference>
<dbReference type="Pfam" id="PF01618">
    <property type="entry name" value="MotA_ExbB"/>
    <property type="match status" value="1"/>
</dbReference>
<dbReference type="RefSeq" id="WP_067555391.1">
    <property type="nucleotide sequence ID" value="NZ_CP016895.1"/>
</dbReference>
<accession>A0A1B2M092</accession>
<evidence type="ECO:0000256" key="5">
    <source>
        <dbReference type="ARBA" id="ARBA00022475"/>
    </source>
</evidence>
<dbReference type="GO" id="GO:0017038">
    <property type="term" value="P:protein import"/>
    <property type="evidence" value="ECO:0007669"/>
    <property type="project" value="TreeGrafter"/>
</dbReference>
<dbReference type="EMBL" id="CP016895">
    <property type="protein sequence ID" value="AOA58616.1"/>
    <property type="molecule type" value="Genomic_DNA"/>
</dbReference>
<dbReference type="PANTHER" id="PTHR30625">
    <property type="entry name" value="PROTEIN TOLQ"/>
    <property type="match status" value="1"/>
</dbReference>
<dbReference type="STRING" id="1789224.BFG52_09805"/>
<dbReference type="Proteomes" id="UP000093391">
    <property type="component" value="Chromosome"/>
</dbReference>
<keyword evidence="9 13" id="KW-1133">Transmembrane helix</keyword>
<comment type="subcellular location">
    <subcellularLocation>
        <location evidence="1">Cell inner membrane</location>
        <topology evidence="1">Multi-pass membrane protein</topology>
    </subcellularLocation>
    <subcellularLocation>
        <location evidence="12">Membrane</location>
        <topology evidence="12">Multi-pass membrane protein</topology>
    </subcellularLocation>
</comment>
<dbReference type="AlphaFoldDB" id="A0A1B2M092"/>
<evidence type="ECO:0000259" key="14">
    <source>
        <dbReference type="Pfam" id="PF01618"/>
    </source>
</evidence>
<evidence type="ECO:0000256" key="8">
    <source>
        <dbReference type="ARBA" id="ARBA00022927"/>
    </source>
</evidence>
<evidence type="ECO:0000256" key="6">
    <source>
        <dbReference type="ARBA" id="ARBA00022519"/>
    </source>
</evidence>
<feature type="transmembrane region" description="Helical" evidence="13">
    <location>
        <begin position="200"/>
        <end position="222"/>
    </location>
</feature>
<feature type="transmembrane region" description="Helical" evidence="13">
    <location>
        <begin position="55"/>
        <end position="73"/>
    </location>
</feature>
<protein>
    <recommendedName>
        <fullName evidence="3">Biopolymer transport protein ExbB</fullName>
    </recommendedName>
</protein>
<evidence type="ECO:0000256" key="1">
    <source>
        <dbReference type="ARBA" id="ARBA00004429"/>
    </source>
</evidence>
<dbReference type="GO" id="GO:0005886">
    <property type="term" value="C:plasma membrane"/>
    <property type="evidence" value="ECO:0007669"/>
    <property type="project" value="UniProtKB-SubCell"/>
</dbReference>
<evidence type="ECO:0000256" key="9">
    <source>
        <dbReference type="ARBA" id="ARBA00022989"/>
    </source>
</evidence>
<dbReference type="InterPro" id="IPR050790">
    <property type="entry name" value="ExbB/TolQ_transport"/>
</dbReference>
<feature type="transmembrane region" description="Helical" evidence="13">
    <location>
        <begin position="158"/>
        <end position="180"/>
    </location>
</feature>
<keyword evidence="8 12" id="KW-0653">Protein transport</keyword>
<evidence type="ECO:0000256" key="7">
    <source>
        <dbReference type="ARBA" id="ARBA00022692"/>
    </source>
</evidence>
<evidence type="ECO:0000256" key="11">
    <source>
        <dbReference type="ARBA" id="ARBA00024816"/>
    </source>
</evidence>
<dbReference type="OrthoDB" id="9805133at2"/>
<keyword evidence="6" id="KW-0997">Cell inner membrane</keyword>
<dbReference type="InterPro" id="IPR002898">
    <property type="entry name" value="MotA_ExbB_proton_chnl"/>
</dbReference>
<keyword evidence="16" id="KW-1185">Reference proteome</keyword>
<evidence type="ECO:0000313" key="15">
    <source>
        <dbReference type="EMBL" id="AOA58616.1"/>
    </source>
</evidence>
<comment type="similarity">
    <text evidence="12">Belongs to the exbB/tolQ family.</text>
</comment>
<evidence type="ECO:0000256" key="13">
    <source>
        <dbReference type="SAM" id="Phobius"/>
    </source>
</evidence>
<keyword evidence="10 13" id="KW-0472">Membrane</keyword>
<evidence type="ECO:0000256" key="3">
    <source>
        <dbReference type="ARBA" id="ARBA00022093"/>
    </source>
</evidence>
<evidence type="ECO:0000313" key="16">
    <source>
        <dbReference type="Proteomes" id="UP000093391"/>
    </source>
</evidence>
<dbReference type="KEGG" id="ala:BFG52_09805"/>
<dbReference type="InterPro" id="IPR014164">
    <property type="entry name" value="TonB_ExbB_1"/>
</dbReference>
<dbReference type="PANTHER" id="PTHR30625:SF16">
    <property type="entry name" value="BIOPOLYMER TRANSPORT PROTEIN EXBB"/>
    <property type="match status" value="1"/>
</dbReference>
<evidence type="ECO:0000256" key="4">
    <source>
        <dbReference type="ARBA" id="ARBA00022448"/>
    </source>
</evidence>
<keyword evidence="4 12" id="KW-0813">Transport</keyword>
<feature type="domain" description="MotA/TolQ/ExbB proton channel" evidence="14">
    <location>
        <begin position="126"/>
        <end position="231"/>
    </location>
</feature>
<keyword evidence="5" id="KW-1003">Cell membrane</keyword>
<evidence type="ECO:0000256" key="12">
    <source>
        <dbReference type="RuleBase" id="RU004057"/>
    </source>
</evidence>
<dbReference type="NCBIfam" id="TIGR02797">
    <property type="entry name" value="exbB"/>
    <property type="match status" value="1"/>
</dbReference>